<sequence length="90" mass="9883">MKKLTIASMLTFGLLAGAAQASEFNLPGFVTEIEDGRLWVFKEGSAELEEFKQHGEPAKQFSNIGVGPNGMTVKTASQETMDEYLKELNK</sequence>
<proteinExistence type="predicted"/>
<accession>A0ABS1QTH0</accession>
<evidence type="ECO:0000313" key="3">
    <source>
        <dbReference type="Proteomes" id="UP000638570"/>
    </source>
</evidence>
<feature type="chain" id="PRO_5046193229" evidence="1">
    <location>
        <begin position="22"/>
        <end position="90"/>
    </location>
</feature>
<reference evidence="3" key="1">
    <citation type="submission" date="2021-01" db="EMBL/GenBank/DDBJ databases">
        <title>Genome public.</title>
        <authorList>
            <person name="Liu C."/>
            <person name="Sun Q."/>
        </authorList>
    </citation>
    <scope>NUCLEOTIDE SEQUENCE [LARGE SCALE GENOMIC DNA]</scope>
    <source>
        <strain evidence="3">CGMCC 1.18722</strain>
    </source>
</reference>
<name>A0ABS1QTH0_9GAMM</name>
<evidence type="ECO:0000256" key="1">
    <source>
        <dbReference type="SAM" id="SignalP"/>
    </source>
</evidence>
<gene>
    <name evidence="2" type="ORF">JKV55_12650</name>
</gene>
<keyword evidence="1" id="KW-0732">Signal</keyword>
<dbReference type="EMBL" id="JAERTZ010000025">
    <property type="protein sequence ID" value="MBL1378173.1"/>
    <property type="molecule type" value="Genomic_DNA"/>
</dbReference>
<organism evidence="2 3">
    <name type="scientific">Zobellella iuensis</name>
    <dbReference type="NCBI Taxonomy" id="2803811"/>
    <lineage>
        <taxon>Bacteria</taxon>
        <taxon>Pseudomonadati</taxon>
        <taxon>Pseudomonadota</taxon>
        <taxon>Gammaproteobacteria</taxon>
        <taxon>Aeromonadales</taxon>
        <taxon>Aeromonadaceae</taxon>
        <taxon>Zobellella</taxon>
    </lineage>
</organism>
<dbReference type="RefSeq" id="WP_202085956.1">
    <property type="nucleotide sequence ID" value="NZ_JAERTZ010000025.1"/>
</dbReference>
<evidence type="ECO:0000313" key="2">
    <source>
        <dbReference type="EMBL" id="MBL1378173.1"/>
    </source>
</evidence>
<dbReference type="Proteomes" id="UP000638570">
    <property type="component" value="Unassembled WGS sequence"/>
</dbReference>
<feature type="signal peptide" evidence="1">
    <location>
        <begin position="1"/>
        <end position="21"/>
    </location>
</feature>
<comment type="caution">
    <text evidence="2">The sequence shown here is derived from an EMBL/GenBank/DDBJ whole genome shotgun (WGS) entry which is preliminary data.</text>
</comment>
<keyword evidence="3" id="KW-1185">Reference proteome</keyword>
<protein>
    <submittedName>
        <fullName evidence="2">Uncharacterized protein</fullName>
    </submittedName>
</protein>